<keyword evidence="2" id="KW-1185">Reference proteome</keyword>
<dbReference type="AlphaFoldDB" id="A0A2J6TKT9"/>
<reference evidence="1 2" key="1">
    <citation type="submission" date="2016-04" db="EMBL/GenBank/DDBJ databases">
        <title>A degradative enzymes factory behind the ericoid mycorrhizal symbiosis.</title>
        <authorList>
            <consortium name="DOE Joint Genome Institute"/>
            <person name="Martino E."/>
            <person name="Morin E."/>
            <person name="Grelet G."/>
            <person name="Kuo A."/>
            <person name="Kohler A."/>
            <person name="Daghino S."/>
            <person name="Barry K."/>
            <person name="Choi C."/>
            <person name="Cichocki N."/>
            <person name="Clum A."/>
            <person name="Copeland A."/>
            <person name="Hainaut M."/>
            <person name="Haridas S."/>
            <person name="Labutti K."/>
            <person name="Lindquist E."/>
            <person name="Lipzen A."/>
            <person name="Khouja H.-R."/>
            <person name="Murat C."/>
            <person name="Ohm R."/>
            <person name="Olson A."/>
            <person name="Spatafora J."/>
            <person name="Veneault-Fourrey C."/>
            <person name="Henrissat B."/>
            <person name="Grigoriev I."/>
            <person name="Martin F."/>
            <person name="Perotto S."/>
        </authorList>
    </citation>
    <scope>NUCLEOTIDE SEQUENCE [LARGE SCALE GENOMIC DNA]</scope>
    <source>
        <strain evidence="1 2">E</strain>
    </source>
</reference>
<evidence type="ECO:0000313" key="1">
    <source>
        <dbReference type="EMBL" id="PMD63645.1"/>
    </source>
</evidence>
<accession>A0A2J6TKT9</accession>
<sequence length="234" mass="26694">MKPTSHDCSCSAVTPRHCSEWHTDIGQMNRALRGSGLASISKTSLRHIILPETNQILCLLNRFFSLFSVPHPRSIPHLPHSKVELHPEEEKSIVANFCNYRSYEWWEEIQNRGRGVRDEGYAPPHDAISFLIVHIKLHPEMNSPQLLGCESFEYGVCWRSPRRKKVEPAHPSPPEFCAPRSESGCPHPIRPPLPGGDLCRWDCISWLGGWRTLGIYLLCTNVKVQLYTCPPINR</sequence>
<dbReference type="GeneID" id="36579990"/>
<name>A0A2J6TKT9_9HELO</name>
<gene>
    <name evidence="1" type="ORF">K444DRAFT_324883</name>
</gene>
<dbReference type="InParanoid" id="A0A2J6TKT9"/>
<dbReference type="EMBL" id="KZ613780">
    <property type="protein sequence ID" value="PMD63645.1"/>
    <property type="molecule type" value="Genomic_DNA"/>
</dbReference>
<organism evidence="1 2">
    <name type="scientific">Hyaloscypha bicolor E</name>
    <dbReference type="NCBI Taxonomy" id="1095630"/>
    <lineage>
        <taxon>Eukaryota</taxon>
        <taxon>Fungi</taxon>
        <taxon>Dikarya</taxon>
        <taxon>Ascomycota</taxon>
        <taxon>Pezizomycotina</taxon>
        <taxon>Leotiomycetes</taxon>
        <taxon>Helotiales</taxon>
        <taxon>Hyaloscyphaceae</taxon>
        <taxon>Hyaloscypha</taxon>
        <taxon>Hyaloscypha bicolor</taxon>
    </lineage>
</organism>
<proteinExistence type="predicted"/>
<protein>
    <submittedName>
        <fullName evidence="1">Uncharacterized protein</fullName>
    </submittedName>
</protein>
<dbReference type="RefSeq" id="XP_024740549.1">
    <property type="nucleotide sequence ID" value="XM_024871908.1"/>
</dbReference>
<evidence type="ECO:0000313" key="2">
    <source>
        <dbReference type="Proteomes" id="UP000235371"/>
    </source>
</evidence>
<dbReference type="Proteomes" id="UP000235371">
    <property type="component" value="Unassembled WGS sequence"/>
</dbReference>